<dbReference type="EMBL" id="JASCZI010212479">
    <property type="protein sequence ID" value="MED6199571.1"/>
    <property type="molecule type" value="Genomic_DNA"/>
</dbReference>
<proteinExistence type="predicted"/>
<protein>
    <submittedName>
        <fullName evidence="2">Uncharacterized protein</fullName>
    </submittedName>
</protein>
<feature type="compositionally biased region" description="Polar residues" evidence="1">
    <location>
        <begin position="25"/>
        <end position="36"/>
    </location>
</feature>
<evidence type="ECO:0000256" key="1">
    <source>
        <dbReference type="SAM" id="MobiDB-lite"/>
    </source>
</evidence>
<reference evidence="2 3" key="1">
    <citation type="journal article" date="2023" name="Plants (Basel)">
        <title>Bridging the Gap: Combining Genomics and Transcriptomics Approaches to Understand Stylosanthes scabra, an Orphan Legume from the Brazilian Caatinga.</title>
        <authorList>
            <person name="Ferreira-Neto J.R.C."/>
            <person name="da Silva M.D."/>
            <person name="Binneck E."/>
            <person name="de Melo N.F."/>
            <person name="da Silva R.H."/>
            <person name="de Melo A.L.T.M."/>
            <person name="Pandolfi V."/>
            <person name="Bustamante F.O."/>
            <person name="Brasileiro-Vidal A.C."/>
            <person name="Benko-Iseppon A.M."/>
        </authorList>
    </citation>
    <scope>NUCLEOTIDE SEQUENCE [LARGE SCALE GENOMIC DNA]</scope>
    <source>
        <tissue evidence="2">Leaves</tissue>
    </source>
</reference>
<feature type="region of interest" description="Disordered" evidence="1">
    <location>
        <begin position="1"/>
        <end position="45"/>
    </location>
</feature>
<keyword evidence="3" id="KW-1185">Reference proteome</keyword>
<dbReference type="Proteomes" id="UP001341840">
    <property type="component" value="Unassembled WGS sequence"/>
</dbReference>
<comment type="caution">
    <text evidence="2">The sequence shown here is derived from an EMBL/GenBank/DDBJ whole genome shotgun (WGS) entry which is preliminary data.</text>
</comment>
<evidence type="ECO:0000313" key="3">
    <source>
        <dbReference type="Proteomes" id="UP001341840"/>
    </source>
</evidence>
<sequence length="148" mass="15839">MQQQPQLGSSGDRLHGSADSPATVVVSSTNSDSFSISGDGEDMVRRGSNSELQWWLPWTTAKTNPKAMVMMASKMVAVIGICTRRQRRGSFLLPRALPSVFSLCSDLSLSVLVLSLPFFGDGGDDTTFPPPAPSFSFSLSVFFLSVSG</sequence>
<accession>A0ABU6XQW1</accession>
<evidence type="ECO:0000313" key="2">
    <source>
        <dbReference type="EMBL" id="MED6199571.1"/>
    </source>
</evidence>
<organism evidence="2 3">
    <name type="scientific">Stylosanthes scabra</name>
    <dbReference type="NCBI Taxonomy" id="79078"/>
    <lineage>
        <taxon>Eukaryota</taxon>
        <taxon>Viridiplantae</taxon>
        <taxon>Streptophyta</taxon>
        <taxon>Embryophyta</taxon>
        <taxon>Tracheophyta</taxon>
        <taxon>Spermatophyta</taxon>
        <taxon>Magnoliopsida</taxon>
        <taxon>eudicotyledons</taxon>
        <taxon>Gunneridae</taxon>
        <taxon>Pentapetalae</taxon>
        <taxon>rosids</taxon>
        <taxon>fabids</taxon>
        <taxon>Fabales</taxon>
        <taxon>Fabaceae</taxon>
        <taxon>Papilionoideae</taxon>
        <taxon>50 kb inversion clade</taxon>
        <taxon>dalbergioids sensu lato</taxon>
        <taxon>Dalbergieae</taxon>
        <taxon>Pterocarpus clade</taxon>
        <taxon>Stylosanthes</taxon>
    </lineage>
</organism>
<gene>
    <name evidence="2" type="ORF">PIB30_077169</name>
</gene>
<name>A0ABU6XQW1_9FABA</name>